<feature type="compositionally biased region" description="Basic and acidic residues" evidence="4">
    <location>
        <begin position="171"/>
        <end position="311"/>
    </location>
</feature>
<evidence type="ECO:0000256" key="4">
    <source>
        <dbReference type="SAM" id="MobiDB-lite"/>
    </source>
</evidence>
<evidence type="ECO:0000256" key="1">
    <source>
        <dbReference type="ARBA" id="ARBA00008535"/>
    </source>
</evidence>
<name>A0AA88MH84_CHASR</name>
<feature type="compositionally biased region" description="Basic and acidic residues" evidence="4">
    <location>
        <begin position="319"/>
        <end position="338"/>
    </location>
</feature>
<organism evidence="6 7">
    <name type="scientific">Channa striata</name>
    <name type="common">Snakehead murrel</name>
    <name type="synonym">Ophicephalus striatus</name>
    <dbReference type="NCBI Taxonomy" id="64152"/>
    <lineage>
        <taxon>Eukaryota</taxon>
        <taxon>Metazoa</taxon>
        <taxon>Chordata</taxon>
        <taxon>Craniata</taxon>
        <taxon>Vertebrata</taxon>
        <taxon>Euteleostomi</taxon>
        <taxon>Actinopterygii</taxon>
        <taxon>Neopterygii</taxon>
        <taxon>Teleostei</taxon>
        <taxon>Neoteleostei</taxon>
        <taxon>Acanthomorphata</taxon>
        <taxon>Anabantaria</taxon>
        <taxon>Anabantiformes</taxon>
        <taxon>Channoidei</taxon>
        <taxon>Channidae</taxon>
        <taxon>Channa</taxon>
    </lineage>
</organism>
<dbReference type="EMBL" id="JAUPFM010000011">
    <property type="protein sequence ID" value="KAK2838165.1"/>
    <property type="molecule type" value="Genomic_DNA"/>
</dbReference>
<keyword evidence="2" id="KW-0547">Nucleotide-binding</keyword>
<feature type="domain" description="AIG1-type G" evidence="5">
    <location>
        <begin position="820"/>
        <end position="1023"/>
    </location>
</feature>
<feature type="compositionally biased region" description="Basic residues" evidence="4">
    <location>
        <begin position="1187"/>
        <end position="1201"/>
    </location>
</feature>
<dbReference type="InterPro" id="IPR006703">
    <property type="entry name" value="G_AIG1"/>
</dbReference>
<dbReference type="PANTHER" id="PTHR10903:SF188">
    <property type="entry name" value="GTPASE IMAP FAMILY MEMBER 2-LIKE-RELATED"/>
    <property type="match status" value="1"/>
</dbReference>
<feature type="compositionally biased region" description="Basic and acidic residues" evidence="4">
    <location>
        <begin position="1160"/>
        <end position="1186"/>
    </location>
</feature>
<dbReference type="InterPro" id="IPR045058">
    <property type="entry name" value="GIMA/IAN/Toc"/>
</dbReference>
<keyword evidence="7" id="KW-1185">Reference proteome</keyword>
<protein>
    <recommendedName>
        <fullName evidence="5">AIG1-type G domain-containing protein</fullName>
    </recommendedName>
</protein>
<evidence type="ECO:0000259" key="5">
    <source>
        <dbReference type="PROSITE" id="PS51720"/>
    </source>
</evidence>
<evidence type="ECO:0000256" key="2">
    <source>
        <dbReference type="ARBA" id="ARBA00022741"/>
    </source>
</evidence>
<dbReference type="FunFam" id="3.40.50.300:FF:000366">
    <property type="entry name" value="GTPase, IMAP family member 2"/>
    <property type="match status" value="2"/>
</dbReference>
<feature type="region of interest" description="Disordered" evidence="4">
    <location>
        <begin position="1039"/>
        <end position="1115"/>
    </location>
</feature>
<dbReference type="Pfam" id="PF04548">
    <property type="entry name" value="AIG1"/>
    <property type="match status" value="4"/>
</dbReference>
<comment type="similarity">
    <text evidence="1">Belongs to the TRAFAC class TrmE-Era-EngA-EngB-Septin-like GTPase superfamily. AIG1/Toc34/Toc159-like paraseptin GTPase family. IAN subfamily.</text>
</comment>
<dbReference type="AlphaFoldDB" id="A0AA88MH84"/>
<sequence length="1219" mass="143322">MDGRPVVVVDTPGLFDTTLSNELVQEELLKCISLLAPEPHVFLLVLQIGRLTQEEKETLKIIKGFGKNSEKFTIILFKRGDSLKHEERSIEHYIKEDSDDSFKKLISDCGDRYHVFNNYDQDNRTQVTELMTKIDTMVEENGGNYCTNEMLQEAEEAIKKQVERILKEKEEEMRREREEIERKHDEQIQAMRRRMEEQTKEIEEERKQRDKQLQEKEENIKKERKQREREQEEREEEDKVRKKQEEHQRQEWENKLAALEEKIKSESEEKETIDKKLVESREDMRKERETWEKKQKEWWETRDQEDEERREKEKRKLKRLQDEYEKKKDSYEKKRKEYDRIRREQKEKEREELEVKAAFPSPETTLHPKPGDWVTVRELHDFFQSLVTQNSDTAEIVSGFHSSDIMMSASPGNKPLQHSSSLELLPPHISSLRIVLLGKSEDKKTKLGDFIVGDQDFHSSMTKSVKHCVSSHGRWREKPVTVVQTPDMFSLSEETLRKEVERSMNLCPPGPNVLLLLVKPSEFNIEDKQKLQLILSFFGQDAFKYSMIIITDNQKRTDSTVDQLIKKCEGRNYNLSESQHDQLMEKIENIVHGNKRTFLTFTEETMRPKSEPIKPALNLVLCGSGGAHKTSAAKAILGLTELRSASNSSECVINQGEVCGRRVSLVELPALYGKPQETVMEESFRCVSLSDPEGVHAFILVLPVGPLTDEDKGELETIQNTFSSRVNDFTMILFTVDSDPTHPAVVNFLQGNKEIQDLCQSCGGRSVVLNVRDKKQVSEVLDTVGKFRLERPRCFTKDMFTRAQMEKLKVATCDEHKQSPECLRIVLIGKTGCGKSSSGNTILGRKEFKVEPSQISVTKHCQKAKSEVDGCPVVVVDTPGLFDSSLSYDQVNKEMVKCISLLAPAPPVFLLVLPISRVTPEEEETLKLIQKGFGKNSQKFTIILFTRGDSLKHEKRSIEDCIKEDCDDSFKKLISDCGDRYHVFNNYEKHNRSQVTELMRKIDTMVKENGGNCFTNEMLQEADEAIKKEMERILKEKEDEMQRQREELERKHEEEKEAMKRRMDEQRAEIEEERKQRDKQLKEMEEKIKKEQEERKKDQEVREEEERKRKRQEEIQQKEWEEKLATLEKKFKSESELEERREKMRLEREAWEKEQRQWWEKRKQEDEQIQEKEGKLQDLQDEYAKERAKHTRTKPERKRKSLMNSKRNLLLRNKSMRNK</sequence>
<feature type="domain" description="AIG1-type G" evidence="5">
    <location>
        <begin position="614"/>
        <end position="804"/>
    </location>
</feature>
<evidence type="ECO:0000313" key="6">
    <source>
        <dbReference type="EMBL" id="KAK2838165.1"/>
    </source>
</evidence>
<keyword evidence="3" id="KW-0342">GTP-binding</keyword>
<comment type="caution">
    <text evidence="6">The sequence shown here is derived from an EMBL/GenBank/DDBJ whole genome shotgun (WGS) entry which is preliminary data.</text>
</comment>
<dbReference type="SUPFAM" id="SSF52540">
    <property type="entry name" value="P-loop containing nucleoside triphosphate hydrolases"/>
    <property type="match status" value="3"/>
</dbReference>
<gene>
    <name evidence="6" type="ORF">Q5P01_015377</name>
</gene>
<dbReference type="PROSITE" id="PS51720">
    <property type="entry name" value="G_AIG1"/>
    <property type="match status" value="3"/>
</dbReference>
<dbReference type="Proteomes" id="UP001187415">
    <property type="component" value="Unassembled WGS sequence"/>
</dbReference>
<evidence type="ECO:0000256" key="3">
    <source>
        <dbReference type="ARBA" id="ARBA00023134"/>
    </source>
</evidence>
<dbReference type="GO" id="GO:0005525">
    <property type="term" value="F:GTP binding"/>
    <property type="evidence" value="ECO:0007669"/>
    <property type="project" value="UniProtKB-KW"/>
</dbReference>
<feature type="domain" description="AIG1-type G" evidence="5">
    <location>
        <begin position="1"/>
        <end position="155"/>
    </location>
</feature>
<proteinExistence type="inferred from homology"/>
<accession>A0AA88MH84</accession>
<feature type="region of interest" description="Disordered" evidence="4">
    <location>
        <begin position="1160"/>
        <end position="1219"/>
    </location>
</feature>
<dbReference type="InterPro" id="IPR027417">
    <property type="entry name" value="P-loop_NTPase"/>
</dbReference>
<dbReference type="PANTHER" id="PTHR10903">
    <property type="entry name" value="GTPASE, IMAP FAMILY MEMBER-RELATED"/>
    <property type="match status" value="1"/>
</dbReference>
<feature type="region of interest" description="Disordered" evidence="4">
    <location>
        <begin position="171"/>
        <end position="338"/>
    </location>
</feature>
<reference evidence="6" key="1">
    <citation type="submission" date="2023-07" db="EMBL/GenBank/DDBJ databases">
        <title>Chromosome-level Genome Assembly of Striped Snakehead (Channa striata).</title>
        <authorList>
            <person name="Liu H."/>
        </authorList>
    </citation>
    <scope>NUCLEOTIDE SEQUENCE</scope>
    <source>
        <strain evidence="6">Gz</strain>
        <tissue evidence="6">Muscle</tissue>
    </source>
</reference>
<dbReference type="Gene3D" id="3.40.50.300">
    <property type="entry name" value="P-loop containing nucleotide triphosphate hydrolases"/>
    <property type="match status" value="4"/>
</dbReference>
<dbReference type="CDD" id="cd01852">
    <property type="entry name" value="AIG1"/>
    <property type="match status" value="1"/>
</dbReference>
<evidence type="ECO:0000313" key="7">
    <source>
        <dbReference type="Proteomes" id="UP001187415"/>
    </source>
</evidence>